<organism evidence="7 8">
    <name type="scientific">Oryctes borbonicus</name>
    <dbReference type="NCBI Taxonomy" id="1629725"/>
    <lineage>
        <taxon>Eukaryota</taxon>
        <taxon>Metazoa</taxon>
        <taxon>Ecdysozoa</taxon>
        <taxon>Arthropoda</taxon>
        <taxon>Hexapoda</taxon>
        <taxon>Insecta</taxon>
        <taxon>Pterygota</taxon>
        <taxon>Neoptera</taxon>
        <taxon>Endopterygota</taxon>
        <taxon>Coleoptera</taxon>
        <taxon>Polyphaga</taxon>
        <taxon>Scarabaeiformia</taxon>
        <taxon>Scarabaeidae</taxon>
        <taxon>Dynastinae</taxon>
        <taxon>Oryctes</taxon>
    </lineage>
</organism>
<protein>
    <recommendedName>
        <fullName evidence="2">Corticotropin-releasing factor-binding protein</fullName>
    </recommendedName>
    <alternativeName>
        <fullName evidence="4">Corticotropin-releasing hormone-binding protein</fullName>
    </alternativeName>
</protein>
<accession>A0A0T6BFL2</accession>
<keyword evidence="8" id="KW-1185">Reference proteome</keyword>
<evidence type="ECO:0000313" key="8">
    <source>
        <dbReference type="Proteomes" id="UP000051574"/>
    </source>
</evidence>
<dbReference type="InterPro" id="IPR008435">
    <property type="entry name" value="CRF-bd"/>
</dbReference>
<evidence type="ECO:0000256" key="5">
    <source>
        <dbReference type="SAM" id="SignalP"/>
    </source>
</evidence>
<dbReference type="GO" id="GO:0051424">
    <property type="term" value="F:corticotropin-releasing hormone binding"/>
    <property type="evidence" value="ECO:0007669"/>
    <property type="project" value="InterPro"/>
</dbReference>
<dbReference type="Gene3D" id="2.60.120.290">
    <property type="entry name" value="Spermadhesin, CUB domain"/>
    <property type="match status" value="1"/>
</dbReference>
<dbReference type="AlphaFoldDB" id="A0A0T6BFL2"/>
<dbReference type="Proteomes" id="UP000051574">
    <property type="component" value="Unassembled WGS sequence"/>
</dbReference>
<dbReference type="OrthoDB" id="10056927at2759"/>
<comment type="function">
    <text evidence="3">Binds CRF and inactivates it. May prevent inappropriate pituitary-adrenal stimulation in pregnancy.</text>
</comment>
<feature type="domain" description="Corticotropin-releasing factor binding protein N-terminal" evidence="6">
    <location>
        <begin position="64"/>
        <end position="181"/>
    </location>
</feature>
<proteinExistence type="inferred from homology"/>
<gene>
    <name evidence="7" type="ORF">AMK59_1607</name>
</gene>
<comment type="similarity">
    <text evidence="1">Belongs to the CRF-binding protein family.</text>
</comment>
<evidence type="ECO:0000259" key="6">
    <source>
        <dbReference type="Pfam" id="PF05428"/>
    </source>
</evidence>
<dbReference type="Pfam" id="PF05428">
    <property type="entry name" value="CRF-BP_N"/>
    <property type="match status" value="1"/>
</dbReference>
<name>A0A0T6BFL2_9SCAR</name>
<evidence type="ECO:0000256" key="3">
    <source>
        <dbReference type="ARBA" id="ARBA00024997"/>
    </source>
</evidence>
<evidence type="ECO:0000313" key="7">
    <source>
        <dbReference type="EMBL" id="KRT86115.1"/>
    </source>
</evidence>
<dbReference type="SUPFAM" id="SSF49854">
    <property type="entry name" value="Spermadhesin, CUB domain"/>
    <property type="match status" value="1"/>
</dbReference>
<reference evidence="7 8" key="1">
    <citation type="submission" date="2015-09" db="EMBL/GenBank/DDBJ databases">
        <title>Draft genome of the scarab beetle Oryctes borbonicus.</title>
        <authorList>
            <person name="Meyer J.M."/>
            <person name="Markov G.V."/>
            <person name="Baskaran P."/>
            <person name="Herrmann M."/>
            <person name="Sommer R.J."/>
            <person name="Roedelsperger C."/>
        </authorList>
    </citation>
    <scope>NUCLEOTIDE SEQUENCE [LARGE SCALE GENOMIC DNA]</scope>
    <source>
        <strain evidence="7">OB123</strain>
        <tissue evidence="7">Whole animal</tissue>
    </source>
</reference>
<dbReference type="EMBL" id="LJIG01000825">
    <property type="protein sequence ID" value="KRT86115.1"/>
    <property type="molecule type" value="Genomic_DNA"/>
</dbReference>
<comment type="caution">
    <text evidence="7">The sequence shown here is derived from an EMBL/GenBank/DDBJ whole genome shotgun (WGS) entry which is preliminary data.</text>
</comment>
<feature type="non-terminal residue" evidence="7">
    <location>
        <position position="246"/>
    </location>
</feature>
<dbReference type="PANTHER" id="PTHR10278">
    <property type="entry name" value="CORTICOTROPIN-RELEASING FACTOR-BINDING PROTEIN"/>
    <property type="match status" value="1"/>
</dbReference>
<feature type="signal peptide" evidence="5">
    <location>
        <begin position="1"/>
        <end position="19"/>
    </location>
</feature>
<dbReference type="GO" id="GO:0005615">
    <property type="term" value="C:extracellular space"/>
    <property type="evidence" value="ECO:0007669"/>
    <property type="project" value="TreeGrafter"/>
</dbReference>
<dbReference type="PANTHER" id="PTHR10278:SF0">
    <property type="entry name" value="CORTICOTROPIN-RELEASING FACTOR-BINDING PROTEIN"/>
    <property type="match status" value="1"/>
</dbReference>
<dbReference type="InterPro" id="IPR035914">
    <property type="entry name" value="Sperma_CUB_dom_sf"/>
</dbReference>
<sequence length="246" mass="27987">MPSWTIAAFSCLVLTVVEAHSTSIFLDKFNFKRGLGQQQVHSERHLSLSSQSSRTKRSAEHLVTECMYMTSDDGDFFHRTGFVNDTCGVYVFTEPDEYIELHMNYLDVSCEKEGRIIFLDGWELNRQVFPTPEDHPKPMSARTFEFCGRRKIKETFRSSQNAAMLLYRMPEMGSSFSFSIRYVKNPRPCNVLLQNTESVFTLRNYGNRSNCSIAALFPAVVRIEALNVGVVPSIGRGVEIETGTVH</sequence>
<dbReference type="GO" id="GO:0009755">
    <property type="term" value="P:hormone-mediated signaling pathway"/>
    <property type="evidence" value="ECO:0007669"/>
    <property type="project" value="TreeGrafter"/>
</dbReference>
<evidence type="ECO:0000256" key="4">
    <source>
        <dbReference type="ARBA" id="ARBA00033162"/>
    </source>
</evidence>
<feature type="chain" id="PRO_5006668647" description="Corticotropin-releasing factor-binding protein" evidence="5">
    <location>
        <begin position="20"/>
        <end position="246"/>
    </location>
</feature>
<dbReference type="InterPro" id="IPR056177">
    <property type="entry name" value="CRF-BP_N"/>
</dbReference>
<evidence type="ECO:0000256" key="1">
    <source>
        <dbReference type="ARBA" id="ARBA00008313"/>
    </source>
</evidence>
<dbReference type="GO" id="GO:0051460">
    <property type="term" value="P:negative regulation of corticotropin secretion"/>
    <property type="evidence" value="ECO:0007669"/>
    <property type="project" value="TreeGrafter"/>
</dbReference>
<keyword evidence="5" id="KW-0732">Signal</keyword>
<evidence type="ECO:0000256" key="2">
    <source>
        <dbReference type="ARBA" id="ARBA00015713"/>
    </source>
</evidence>